<dbReference type="Proteomes" id="UP001575181">
    <property type="component" value="Unassembled WGS sequence"/>
</dbReference>
<evidence type="ECO:0000256" key="4">
    <source>
        <dbReference type="ARBA" id="ARBA00022679"/>
    </source>
</evidence>
<dbReference type="Gene3D" id="3.30.450.20">
    <property type="entry name" value="PAS domain"/>
    <property type="match status" value="5"/>
</dbReference>
<evidence type="ECO:0000259" key="6">
    <source>
        <dbReference type="PROSITE" id="PS50109"/>
    </source>
</evidence>
<dbReference type="InterPro" id="IPR036097">
    <property type="entry name" value="HisK_dim/P_sf"/>
</dbReference>
<dbReference type="PANTHER" id="PTHR43304">
    <property type="entry name" value="PHYTOCHROME-LIKE PROTEIN CPH1"/>
    <property type="match status" value="1"/>
</dbReference>
<dbReference type="InterPro" id="IPR001610">
    <property type="entry name" value="PAC"/>
</dbReference>
<dbReference type="Pfam" id="PF02518">
    <property type="entry name" value="HATPase_c"/>
    <property type="match status" value="1"/>
</dbReference>
<evidence type="ECO:0000256" key="1">
    <source>
        <dbReference type="ARBA" id="ARBA00000085"/>
    </source>
</evidence>
<comment type="catalytic activity">
    <reaction evidence="1">
        <text>ATP + protein L-histidine = ADP + protein N-phospho-L-histidine.</text>
        <dbReference type="EC" id="2.7.13.3"/>
    </reaction>
</comment>
<dbReference type="PROSITE" id="PS50109">
    <property type="entry name" value="HIS_KIN"/>
    <property type="match status" value="1"/>
</dbReference>
<reference evidence="9 10" key="1">
    <citation type="submission" date="2024-08" db="EMBL/GenBank/DDBJ databases">
        <title>Whole-genome sequencing of halo(alkali)philic microorganisms from hypersaline lakes.</title>
        <authorList>
            <person name="Sorokin D.Y."/>
            <person name="Merkel A.Y."/>
            <person name="Messina E."/>
            <person name="Yakimov M."/>
        </authorList>
    </citation>
    <scope>NUCLEOTIDE SEQUENCE [LARGE SCALE GENOMIC DNA]</scope>
    <source>
        <strain evidence="9 10">Cl-TMA</strain>
    </source>
</reference>
<evidence type="ECO:0000256" key="3">
    <source>
        <dbReference type="ARBA" id="ARBA00022553"/>
    </source>
</evidence>
<dbReference type="InterPro" id="IPR035965">
    <property type="entry name" value="PAS-like_dom_sf"/>
</dbReference>
<keyword evidence="4" id="KW-0808">Transferase</keyword>
<dbReference type="InterPro" id="IPR003661">
    <property type="entry name" value="HisK_dim/P_dom"/>
</dbReference>
<evidence type="ECO:0000259" key="7">
    <source>
        <dbReference type="PROSITE" id="PS50112"/>
    </source>
</evidence>
<evidence type="ECO:0000313" key="10">
    <source>
        <dbReference type="Proteomes" id="UP001575181"/>
    </source>
</evidence>
<dbReference type="SUPFAM" id="SSF47384">
    <property type="entry name" value="Homodimeric domain of signal transducing histidine kinase"/>
    <property type="match status" value="1"/>
</dbReference>
<dbReference type="InterPro" id="IPR000700">
    <property type="entry name" value="PAS-assoc_C"/>
</dbReference>
<dbReference type="InterPro" id="IPR000014">
    <property type="entry name" value="PAS"/>
</dbReference>
<dbReference type="SUPFAM" id="SSF55874">
    <property type="entry name" value="ATPase domain of HSP90 chaperone/DNA topoisomerase II/histidine kinase"/>
    <property type="match status" value="1"/>
</dbReference>
<feature type="domain" description="PAC" evidence="8">
    <location>
        <begin position="579"/>
        <end position="631"/>
    </location>
</feature>
<keyword evidence="5" id="KW-0418">Kinase</keyword>
<dbReference type="Gene3D" id="1.10.287.130">
    <property type="match status" value="1"/>
</dbReference>
<dbReference type="Pfam" id="PF08448">
    <property type="entry name" value="PAS_4"/>
    <property type="match status" value="1"/>
</dbReference>
<dbReference type="InterPro" id="IPR004358">
    <property type="entry name" value="Sig_transdc_His_kin-like_C"/>
</dbReference>
<dbReference type="SMART" id="SM00091">
    <property type="entry name" value="PAS"/>
    <property type="match status" value="5"/>
</dbReference>
<keyword evidence="10" id="KW-1185">Reference proteome</keyword>
<feature type="domain" description="PAS" evidence="7">
    <location>
        <begin position="508"/>
        <end position="544"/>
    </location>
</feature>
<dbReference type="PROSITE" id="PS50113">
    <property type="entry name" value="PAC"/>
    <property type="match status" value="3"/>
</dbReference>
<evidence type="ECO:0000256" key="2">
    <source>
        <dbReference type="ARBA" id="ARBA00012438"/>
    </source>
</evidence>
<accession>A0ABV4TTQ3</accession>
<dbReference type="InterPro" id="IPR003594">
    <property type="entry name" value="HATPase_dom"/>
</dbReference>
<dbReference type="PROSITE" id="PS50112">
    <property type="entry name" value="PAS"/>
    <property type="match status" value="3"/>
</dbReference>
<dbReference type="EC" id="2.7.13.3" evidence="2"/>
<dbReference type="SMART" id="SM00086">
    <property type="entry name" value="PAC"/>
    <property type="match status" value="5"/>
</dbReference>
<dbReference type="InterPro" id="IPR052162">
    <property type="entry name" value="Sensor_kinase/Photoreceptor"/>
</dbReference>
<dbReference type="PANTHER" id="PTHR43304:SF1">
    <property type="entry name" value="PAC DOMAIN-CONTAINING PROTEIN"/>
    <property type="match status" value="1"/>
</dbReference>
<evidence type="ECO:0000313" key="9">
    <source>
        <dbReference type="EMBL" id="MFA9459956.1"/>
    </source>
</evidence>
<gene>
    <name evidence="9" type="ORF">ACERLL_03860</name>
</gene>
<dbReference type="SMART" id="SM00387">
    <property type="entry name" value="HATPase_c"/>
    <property type="match status" value="1"/>
</dbReference>
<dbReference type="InterPro" id="IPR013656">
    <property type="entry name" value="PAS_4"/>
</dbReference>
<feature type="domain" description="PAC" evidence="8">
    <location>
        <begin position="207"/>
        <end position="259"/>
    </location>
</feature>
<dbReference type="Pfam" id="PF13426">
    <property type="entry name" value="PAS_9"/>
    <property type="match status" value="3"/>
</dbReference>
<dbReference type="InterPro" id="IPR036890">
    <property type="entry name" value="HATPase_C_sf"/>
</dbReference>
<comment type="caution">
    <text evidence="9">The sequence shown here is derived from an EMBL/GenBank/DDBJ whole genome shotgun (WGS) entry which is preliminary data.</text>
</comment>
<dbReference type="CDD" id="cd00130">
    <property type="entry name" value="PAS"/>
    <property type="match status" value="4"/>
</dbReference>
<dbReference type="EMBL" id="JBGUAW010000002">
    <property type="protein sequence ID" value="MFA9459956.1"/>
    <property type="molecule type" value="Genomic_DNA"/>
</dbReference>
<name>A0ABV4TTQ3_9GAMM</name>
<dbReference type="RefSeq" id="WP_373654737.1">
    <property type="nucleotide sequence ID" value="NZ_JBGUAW010000002.1"/>
</dbReference>
<evidence type="ECO:0000256" key="5">
    <source>
        <dbReference type="ARBA" id="ARBA00022777"/>
    </source>
</evidence>
<feature type="domain" description="PAC" evidence="8">
    <location>
        <begin position="333"/>
        <end position="385"/>
    </location>
</feature>
<dbReference type="PRINTS" id="PR00344">
    <property type="entry name" value="BCTRLSENSOR"/>
</dbReference>
<dbReference type="NCBIfam" id="TIGR00229">
    <property type="entry name" value="sensory_box"/>
    <property type="match status" value="4"/>
</dbReference>
<keyword evidence="3" id="KW-0597">Phosphoprotein</keyword>
<dbReference type="SMART" id="SM00388">
    <property type="entry name" value="HisKA"/>
    <property type="match status" value="1"/>
</dbReference>
<dbReference type="InterPro" id="IPR005467">
    <property type="entry name" value="His_kinase_dom"/>
</dbReference>
<feature type="domain" description="PAS" evidence="7">
    <location>
        <begin position="260"/>
        <end position="306"/>
    </location>
</feature>
<evidence type="ECO:0000259" key="8">
    <source>
        <dbReference type="PROSITE" id="PS50113"/>
    </source>
</evidence>
<dbReference type="SUPFAM" id="SSF55785">
    <property type="entry name" value="PYP-like sensor domain (PAS domain)"/>
    <property type="match status" value="5"/>
</dbReference>
<proteinExistence type="predicted"/>
<dbReference type="InterPro" id="IPR013767">
    <property type="entry name" value="PAS_fold"/>
</dbReference>
<dbReference type="Pfam" id="PF00989">
    <property type="entry name" value="PAS"/>
    <property type="match status" value="1"/>
</dbReference>
<organism evidence="9 10">
    <name type="scientific">Thiohalorhabdus methylotrophus</name>
    <dbReference type="NCBI Taxonomy" id="3242694"/>
    <lineage>
        <taxon>Bacteria</taxon>
        <taxon>Pseudomonadati</taxon>
        <taxon>Pseudomonadota</taxon>
        <taxon>Gammaproteobacteria</taxon>
        <taxon>Thiohalorhabdales</taxon>
        <taxon>Thiohalorhabdaceae</taxon>
        <taxon>Thiohalorhabdus</taxon>
    </lineage>
</organism>
<feature type="domain" description="Histidine kinase" evidence="6">
    <location>
        <begin position="651"/>
        <end position="868"/>
    </location>
</feature>
<dbReference type="Gene3D" id="3.30.565.10">
    <property type="entry name" value="Histidine kinase-like ATPase, C-terminal domain"/>
    <property type="match status" value="1"/>
</dbReference>
<feature type="domain" description="PAS" evidence="7">
    <location>
        <begin position="134"/>
        <end position="180"/>
    </location>
</feature>
<protein>
    <recommendedName>
        <fullName evidence="2">histidine kinase</fullName>
        <ecNumber evidence="2">2.7.13.3</ecNumber>
    </recommendedName>
</protein>
<sequence length="868" mass="97037">MTDYALEQPLGRPASDTLLGQFFRRSPQPQLLLQPDPPRVLEANASFLSQFGYHAGGISGCALHRLFPAETTRARVELQRTSQESAACFEIDMALPGGSACPVEVQVTRLSLEEQPLLHVSVQDLRDRAREREQAGLFATLLGPFPDIVFYKDIYGAYRGGNAAFEKLLGRSLEEAIGRTDEQLFPREVAEACAAGDRKVLAWNQPRHDEEWVRYPDGEWVLLDTVKTPFIGPHGEIRGLVAVSRDATDRHRAQEKLREQERRYRQILATAQEGFWMGRYEDLVTLDVNDALCTLLGRTRTEMIGRPPTEWLDAPNREILQQESAQRDRDQHRRYEISFLHKDGSAVPVMVQATTARDSAGNPDFIFAFVTDLTWQKAAERALRESENRYRAIVEQSPDPILLHDGRRLLYANESMARLVQAESAEELIGTSIFDLVPTEEAEHVGQRSRRLHADQGQGSLFAEGQALRRDGSRVEVEVHGRLIRYQGMPTTQVILRDITARKEAERAQERLLSILEASPDLIAMSDREGNILYLNPAARRFLGERSPDSHQVGGDQPPWAARQIREEGLPVAARSGLWRGETAFYDREGQEVPFSQTIVAHFNDQGEVERFSSIARDLSEQKAAEAREKTHREQFNQARRLISMGEIATILAHQLNQPLAAAVNYIQAGLNHLPRESDPPSTSLRASLERAMGNIQKAGEIVSNVRGFLKGEEAHFQPTDLNALVRDLLSHLDSERRAAHVELTTDLADPSPVLPVDPILIQEGLLNLVRNALDANREAHGEEPSRVTVRTRRCPHGATVAVEDEGPGLPEPLKNEDFAPFFTTKSGGLGLGLWIVRSIAETHNGNLHARNNDPGPGATFTIFLRQG</sequence>